<protein>
    <submittedName>
        <fullName evidence="12">Dorsal-ventral patterning protein Sog-like isoform X1</fullName>
    </submittedName>
</protein>
<keyword evidence="5" id="KW-0677">Repeat</keyword>
<evidence type="ECO:0000256" key="6">
    <source>
        <dbReference type="ARBA" id="ARBA00023180"/>
    </source>
</evidence>
<comment type="similarity">
    <text evidence="2 7">Belongs to the chordin family.</text>
</comment>
<dbReference type="Pfam" id="PF00093">
    <property type="entry name" value="VWC"/>
    <property type="match status" value="2"/>
</dbReference>
<evidence type="ECO:0000256" key="3">
    <source>
        <dbReference type="ARBA" id="ARBA00022473"/>
    </source>
</evidence>
<feature type="domain" description="VWFC" evidence="9">
    <location>
        <begin position="673"/>
        <end position="732"/>
    </location>
</feature>
<dbReference type="SMART" id="SM00214">
    <property type="entry name" value="VWC"/>
    <property type="match status" value="4"/>
</dbReference>
<evidence type="ECO:0000256" key="2">
    <source>
        <dbReference type="ARBA" id="ARBA00007156"/>
    </source>
</evidence>
<feature type="domain" description="VWFC" evidence="9">
    <location>
        <begin position="841"/>
        <end position="905"/>
    </location>
</feature>
<dbReference type="Proteomes" id="UP000694941">
    <property type="component" value="Unplaced"/>
</dbReference>
<organism evidence="11 12">
    <name type="scientific">Limulus polyphemus</name>
    <name type="common">Atlantic horseshoe crab</name>
    <dbReference type="NCBI Taxonomy" id="6850"/>
    <lineage>
        <taxon>Eukaryota</taxon>
        <taxon>Metazoa</taxon>
        <taxon>Ecdysozoa</taxon>
        <taxon>Arthropoda</taxon>
        <taxon>Chelicerata</taxon>
        <taxon>Merostomata</taxon>
        <taxon>Xiphosura</taxon>
        <taxon>Limulidae</taxon>
        <taxon>Limulus</taxon>
    </lineage>
</organism>
<evidence type="ECO:0000259" key="10">
    <source>
        <dbReference type="PROSITE" id="PS50933"/>
    </source>
</evidence>
<dbReference type="PROSITE" id="PS50184">
    <property type="entry name" value="VWFC_2"/>
    <property type="match status" value="2"/>
</dbReference>
<keyword evidence="8" id="KW-0732">Signal</keyword>
<keyword evidence="6" id="KW-0325">Glycoprotein</keyword>
<keyword evidence="4" id="KW-0964">Secreted</keyword>
<keyword evidence="11" id="KW-1185">Reference proteome</keyword>
<evidence type="ECO:0000256" key="1">
    <source>
        <dbReference type="ARBA" id="ARBA00004613"/>
    </source>
</evidence>
<feature type="domain" description="CHRD" evidence="10">
    <location>
        <begin position="145"/>
        <end position="264"/>
    </location>
</feature>
<dbReference type="GeneID" id="106462572"/>
<dbReference type="PANTHER" id="PTHR46526">
    <property type="entry name" value="CHORDIN"/>
    <property type="match status" value="1"/>
</dbReference>
<gene>
    <name evidence="12" type="primary">LOC106462572</name>
</gene>
<dbReference type="PANTHER" id="PTHR46526:SF1">
    <property type="entry name" value="CHORDIN"/>
    <property type="match status" value="1"/>
</dbReference>
<dbReference type="SMART" id="SM00754">
    <property type="entry name" value="CHRD"/>
    <property type="match status" value="3"/>
</dbReference>
<evidence type="ECO:0000313" key="12">
    <source>
        <dbReference type="RefSeq" id="XP_013777961.1"/>
    </source>
</evidence>
<evidence type="ECO:0000256" key="4">
    <source>
        <dbReference type="ARBA" id="ARBA00022525"/>
    </source>
</evidence>
<evidence type="ECO:0000256" key="5">
    <source>
        <dbReference type="ARBA" id="ARBA00022737"/>
    </source>
</evidence>
<dbReference type="PIRSF" id="PIRSF002496">
    <property type="entry name" value="Chordin"/>
    <property type="match status" value="1"/>
</dbReference>
<evidence type="ECO:0000259" key="9">
    <source>
        <dbReference type="PROSITE" id="PS50184"/>
    </source>
</evidence>
<dbReference type="PROSITE" id="PS50933">
    <property type="entry name" value="CHRD"/>
    <property type="match status" value="1"/>
</dbReference>
<evidence type="ECO:0000256" key="8">
    <source>
        <dbReference type="SAM" id="SignalP"/>
    </source>
</evidence>
<dbReference type="Gene3D" id="6.20.200.20">
    <property type="match status" value="2"/>
</dbReference>
<keyword evidence="3 7" id="KW-0217">Developmental protein</keyword>
<dbReference type="InterPro" id="IPR001007">
    <property type="entry name" value="VWF_dom"/>
</dbReference>
<dbReference type="SUPFAM" id="SSF57603">
    <property type="entry name" value="FnI-like domain"/>
    <property type="match status" value="2"/>
</dbReference>
<feature type="signal peptide" evidence="8">
    <location>
        <begin position="1"/>
        <end position="24"/>
    </location>
</feature>
<evidence type="ECO:0000313" key="11">
    <source>
        <dbReference type="Proteomes" id="UP000694941"/>
    </source>
</evidence>
<sequence length="929" mass="105317">MFRLTTIILCLILGLSLWLTGLDAGRFRGRPPIKEEKSVRRIPKQTHCQLGNGSYEIEERWRPDLGPPFGVLYCVHCECIAVQRKRKIVARAKCKNIKNVCPKPSCDSPVLLPEHCCKTCPGQDLAGVEEDLASKKLEEDNDDRKMKELTVLLTGKALSPPMPIEGAARGYFTYMKRNLHYTIHYVGMERPTWIRFTDDHRNILVEHQVAEVVLHVKDSKVCGVWRDIPKVYRRKLMKGKLYVLLTTKHHPDGHAFGRLVQAREMKFSAEVYSSVLLPDVSRSRDTIGGGGVASISLGPENIFLNLEFNGIFTPKDARDISILINLHRETSTGSRELLTEYSHILSKVDPDYNSIDVKVDLKEDDESLLSQGKLILEISSIDGDRVLRGRILPKTTCNIVQAVLIPNEVDFAGNQPTGFGVLSLQRDGSISYTIRAERMTSPLAKLALTTIGPSKEDVKTMAEVNKPNFRDFWANGTFSTVSSRIAESLLLDDLSLQLTTTKHRQALVGRIRQRLYTEAFLNGCPFLLHGNTSAAGQVWLHIDLLCRLHYQVFVSGLASDEENDPSGKRRRHLVELMEVPINRHKRNRKRVLRKFDGEEVGDVLEDLTRNTFINLANGKSWIHVITKIKGAGKTVDLQAQLTNLLVPQVCLSGEGKTNKTIPSDSGSPVAGRDKCYFEREEYEDGYQWPFSHDPCVMCFCKRGKIKCDRIICPPSECESPINVANECCPMCPKDDHYPHNNISEPRVCYFHGDKKFHLAGTRWHPYIPPFGFSRCVICKCDVETLRVMCRRKKCPVLPCAEGDTYREYPLDCCKKCKKNHRPGQLGDEANSRSPQELLAAGGCRFRGEIRANGSEWHPTVQPWGEITCINCNCKEGRARCRRKKCPKLTCAVKVHLENECCSRCLNPSEIRVKGNLHHQSWRRRRRRDQ</sequence>
<reference evidence="12" key="1">
    <citation type="submission" date="2025-08" db="UniProtKB">
        <authorList>
            <consortium name="RefSeq"/>
        </authorList>
    </citation>
    <scope>IDENTIFICATION</scope>
    <source>
        <tissue evidence="12">Muscle</tissue>
    </source>
</reference>
<name>A0ABM1BA93_LIMPO</name>
<dbReference type="InterPro" id="IPR016353">
    <property type="entry name" value="Chordin"/>
</dbReference>
<feature type="chain" id="PRO_5045392413" evidence="8">
    <location>
        <begin position="25"/>
        <end position="929"/>
    </location>
</feature>
<proteinExistence type="inferred from homology"/>
<dbReference type="PROSITE" id="PS01208">
    <property type="entry name" value="VWFC_1"/>
    <property type="match status" value="2"/>
</dbReference>
<comment type="subcellular location">
    <subcellularLocation>
        <location evidence="1">Secreted</location>
    </subcellularLocation>
</comment>
<evidence type="ECO:0000256" key="7">
    <source>
        <dbReference type="PIRNR" id="PIRNR002496"/>
    </source>
</evidence>
<dbReference type="RefSeq" id="XP_013777961.1">
    <property type="nucleotide sequence ID" value="XM_013922507.2"/>
</dbReference>
<dbReference type="InterPro" id="IPR052278">
    <property type="entry name" value="Chordin-like_regulators"/>
</dbReference>
<accession>A0ABM1BA93</accession>
<dbReference type="InterPro" id="IPR010895">
    <property type="entry name" value="CHRD"/>
</dbReference>